<dbReference type="AlphaFoldDB" id="A0A9Q1HBE6"/>
<proteinExistence type="predicted"/>
<evidence type="ECO:0000313" key="2">
    <source>
        <dbReference type="Proteomes" id="UP001152320"/>
    </source>
</evidence>
<comment type="caution">
    <text evidence="1">The sequence shown here is derived from an EMBL/GenBank/DDBJ whole genome shotgun (WGS) entry which is preliminary data.</text>
</comment>
<dbReference type="EMBL" id="JAIZAY010000006">
    <property type="protein sequence ID" value="KAJ8039825.1"/>
    <property type="molecule type" value="Genomic_DNA"/>
</dbReference>
<protein>
    <submittedName>
        <fullName evidence="1">Uncharacterized protein</fullName>
    </submittedName>
</protein>
<accession>A0A9Q1HBE6</accession>
<dbReference type="Proteomes" id="UP001152320">
    <property type="component" value="Chromosome 6"/>
</dbReference>
<gene>
    <name evidence="1" type="ORF">HOLleu_13948</name>
</gene>
<name>A0A9Q1HBE6_HOLLE</name>
<sequence length="85" mass="9604">MATLQGIEKKCTRMSTPIPGAVHLVMTLHFLATVFRQSWTKLLGQVQTCHIFSACLPLHPLFNVEETKGMLFPSAQTFNHLENQH</sequence>
<organism evidence="1 2">
    <name type="scientific">Holothuria leucospilota</name>
    <name type="common">Black long sea cucumber</name>
    <name type="synonym">Mertensiothuria leucospilota</name>
    <dbReference type="NCBI Taxonomy" id="206669"/>
    <lineage>
        <taxon>Eukaryota</taxon>
        <taxon>Metazoa</taxon>
        <taxon>Echinodermata</taxon>
        <taxon>Eleutherozoa</taxon>
        <taxon>Echinozoa</taxon>
        <taxon>Holothuroidea</taxon>
        <taxon>Aspidochirotacea</taxon>
        <taxon>Aspidochirotida</taxon>
        <taxon>Holothuriidae</taxon>
        <taxon>Holothuria</taxon>
    </lineage>
</organism>
<evidence type="ECO:0000313" key="1">
    <source>
        <dbReference type="EMBL" id="KAJ8039825.1"/>
    </source>
</evidence>
<reference evidence="1" key="1">
    <citation type="submission" date="2021-10" db="EMBL/GenBank/DDBJ databases">
        <title>Tropical sea cucumber genome reveals ecological adaptation and Cuvierian tubules defense mechanism.</title>
        <authorList>
            <person name="Chen T."/>
        </authorList>
    </citation>
    <scope>NUCLEOTIDE SEQUENCE</scope>
    <source>
        <strain evidence="1">Nanhai2018</strain>
        <tissue evidence="1">Muscle</tissue>
    </source>
</reference>
<keyword evidence="2" id="KW-1185">Reference proteome</keyword>